<dbReference type="PANTHER" id="PTHR43020">
    <property type="entry name" value="CDK5 REGULATORY SUBUNIT-ASSOCIATED PROTEIN 1"/>
    <property type="match status" value="1"/>
</dbReference>
<dbReference type="SMART" id="SM00729">
    <property type="entry name" value="Elp3"/>
    <property type="match status" value="1"/>
</dbReference>
<dbReference type="Gene3D" id="3.40.50.12160">
    <property type="entry name" value="Methylthiotransferase, N-terminal domain"/>
    <property type="match status" value="1"/>
</dbReference>
<dbReference type="PROSITE" id="PS51918">
    <property type="entry name" value="RADICAL_SAM"/>
    <property type="match status" value="1"/>
</dbReference>
<dbReference type="GO" id="GO:0051539">
    <property type="term" value="F:4 iron, 4 sulfur cluster binding"/>
    <property type="evidence" value="ECO:0007669"/>
    <property type="project" value="UniProtKB-KW"/>
</dbReference>
<evidence type="ECO:0000256" key="4">
    <source>
        <dbReference type="ARBA" id="ARBA00022691"/>
    </source>
</evidence>
<evidence type="ECO:0000256" key="6">
    <source>
        <dbReference type="ARBA" id="ARBA00023004"/>
    </source>
</evidence>
<evidence type="ECO:0000313" key="11">
    <source>
        <dbReference type="Proteomes" id="UP000317496"/>
    </source>
</evidence>
<dbReference type="InterPro" id="IPR007197">
    <property type="entry name" value="rSAM"/>
</dbReference>
<keyword evidence="3 10" id="KW-0808">Transferase</keyword>
<name>A0A516H1V9_9PROT</name>
<dbReference type="OrthoDB" id="9805215at2"/>
<evidence type="ECO:0000313" key="10">
    <source>
        <dbReference type="EMBL" id="QDO97754.1"/>
    </source>
</evidence>
<accession>A0A516H1V9</accession>
<dbReference type="InterPro" id="IPR038135">
    <property type="entry name" value="Methylthiotransferase_N_sf"/>
</dbReference>
<dbReference type="InterPro" id="IPR005839">
    <property type="entry name" value="Methylthiotransferase"/>
</dbReference>
<dbReference type="KEGG" id="fer:FNB15_10955"/>
<keyword evidence="11" id="KW-1185">Reference proteome</keyword>
<dbReference type="SUPFAM" id="SSF102114">
    <property type="entry name" value="Radical SAM enzymes"/>
    <property type="match status" value="1"/>
</dbReference>
<dbReference type="NCBIfam" id="TIGR01579">
    <property type="entry name" value="MiaB-like-C"/>
    <property type="match status" value="1"/>
</dbReference>
<evidence type="ECO:0000259" key="9">
    <source>
        <dbReference type="PROSITE" id="PS51918"/>
    </source>
</evidence>
<feature type="domain" description="MTTase N-terminal" evidence="8">
    <location>
        <begin position="5"/>
        <end position="107"/>
    </location>
</feature>
<evidence type="ECO:0000256" key="7">
    <source>
        <dbReference type="ARBA" id="ARBA00023014"/>
    </source>
</evidence>
<dbReference type="EMBL" id="CP041636">
    <property type="protein sequence ID" value="QDO97754.1"/>
    <property type="molecule type" value="Genomic_DNA"/>
</dbReference>
<protein>
    <submittedName>
        <fullName evidence="10">tRNA (N(6)-L-threonylcarbamoyladenosine(37)-C(2))-methylthiotransferase MtaB</fullName>
    </submittedName>
</protein>
<dbReference type="InterPro" id="IPR020612">
    <property type="entry name" value="Methylthiotransferase_CS"/>
</dbReference>
<evidence type="ECO:0000259" key="8">
    <source>
        <dbReference type="PROSITE" id="PS51449"/>
    </source>
</evidence>
<comment type="cofactor">
    <cofactor evidence="1">
        <name>[4Fe-4S] cluster</name>
        <dbReference type="ChEBI" id="CHEBI:49883"/>
    </cofactor>
</comment>
<dbReference type="SFLD" id="SFLDG01082">
    <property type="entry name" value="B12-binding_domain_containing"/>
    <property type="match status" value="1"/>
</dbReference>
<keyword evidence="6" id="KW-0408">Iron</keyword>
<dbReference type="InterPro" id="IPR058240">
    <property type="entry name" value="rSAM_sf"/>
</dbReference>
<dbReference type="GO" id="GO:0046872">
    <property type="term" value="F:metal ion binding"/>
    <property type="evidence" value="ECO:0007669"/>
    <property type="project" value="UniProtKB-KW"/>
</dbReference>
<dbReference type="Proteomes" id="UP000317496">
    <property type="component" value="Chromosome"/>
</dbReference>
<dbReference type="PANTHER" id="PTHR43020:SF2">
    <property type="entry name" value="MITOCHONDRIAL TRNA METHYLTHIOTRANSFERASE CDK5RAP1"/>
    <property type="match status" value="1"/>
</dbReference>
<dbReference type="Pfam" id="PF04055">
    <property type="entry name" value="Radical_SAM"/>
    <property type="match status" value="1"/>
</dbReference>
<dbReference type="AlphaFoldDB" id="A0A516H1V9"/>
<dbReference type="GO" id="GO:0005829">
    <property type="term" value="C:cytosol"/>
    <property type="evidence" value="ECO:0007669"/>
    <property type="project" value="TreeGrafter"/>
</dbReference>
<feature type="domain" description="Radical SAM core" evidence="9">
    <location>
        <begin position="132"/>
        <end position="362"/>
    </location>
</feature>
<keyword evidence="4" id="KW-0949">S-adenosyl-L-methionine</keyword>
<keyword evidence="5" id="KW-0479">Metal-binding</keyword>
<organism evidence="10 11">
    <name type="scientific">Ferrovibrio terrae</name>
    <dbReference type="NCBI Taxonomy" id="2594003"/>
    <lineage>
        <taxon>Bacteria</taxon>
        <taxon>Pseudomonadati</taxon>
        <taxon>Pseudomonadota</taxon>
        <taxon>Alphaproteobacteria</taxon>
        <taxon>Rhodospirillales</taxon>
        <taxon>Rhodospirillaceae</taxon>
        <taxon>Ferrovibrio</taxon>
    </lineage>
</organism>
<dbReference type="SFLD" id="SFLDS00029">
    <property type="entry name" value="Radical_SAM"/>
    <property type="match status" value="1"/>
</dbReference>
<dbReference type="CDD" id="cd01335">
    <property type="entry name" value="Radical_SAM"/>
    <property type="match status" value="1"/>
</dbReference>
<dbReference type="GO" id="GO:0035597">
    <property type="term" value="F:tRNA-2-methylthio-N(6)-dimethylallyladenosine(37) synthase activity"/>
    <property type="evidence" value="ECO:0007669"/>
    <property type="project" value="TreeGrafter"/>
</dbReference>
<evidence type="ECO:0000256" key="1">
    <source>
        <dbReference type="ARBA" id="ARBA00001966"/>
    </source>
</evidence>
<keyword evidence="7" id="KW-0411">Iron-sulfur</keyword>
<dbReference type="InterPro" id="IPR006467">
    <property type="entry name" value="MiaB-like_bact"/>
</dbReference>
<proteinExistence type="predicted"/>
<dbReference type="PROSITE" id="PS51449">
    <property type="entry name" value="MTTASE_N"/>
    <property type="match status" value="1"/>
</dbReference>
<evidence type="ECO:0000256" key="2">
    <source>
        <dbReference type="ARBA" id="ARBA00022485"/>
    </source>
</evidence>
<dbReference type="NCBIfam" id="TIGR00089">
    <property type="entry name" value="MiaB/RimO family radical SAM methylthiotransferase"/>
    <property type="match status" value="1"/>
</dbReference>
<gene>
    <name evidence="10" type="primary">mtaB</name>
    <name evidence="10" type="ORF">FNB15_10955</name>
</gene>
<evidence type="ECO:0000256" key="5">
    <source>
        <dbReference type="ARBA" id="ARBA00022723"/>
    </source>
</evidence>
<dbReference type="Gene3D" id="3.80.30.20">
    <property type="entry name" value="tm_1862 like domain"/>
    <property type="match status" value="1"/>
</dbReference>
<dbReference type="Pfam" id="PF00919">
    <property type="entry name" value="UPF0004"/>
    <property type="match status" value="1"/>
</dbReference>
<dbReference type="InterPro" id="IPR006638">
    <property type="entry name" value="Elp3/MiaA/NifB-like_rSAM"/>
</dbReference>
<sequence length="419" mass="45678">MSAAKESDVLNFGCRLNSYEGEAIRAALDKHGRNDIVVVNTCAVTAEAEKQARQAIRRLRREQPNARIVVTGCAAQINAAAFSAMPEVDHVIGNREKLNETVWRDLGAGSSRIAVGDILQDAPAALPAVSHFPGRPRAYLEIQQGCDHRCTFCIIPYGRGPSRSLPLGAVIEQARALVGRGYREFVLTGVDITSYGHDLPGKPTLGNAARRLLDLVPGVDRLRFSSLDPAEIDDELLQLYADEPRVMPHAHLSLQAGDDLILKRMKRRHSRAQALEMAQRLQELRPGIALGADLIAGFPTESEAAFENSRSLIDEASLAFVHVFPYSPRPGTPAARMPQLPVELRKARAAILRQTADAALQRFLSRRIGVEAQILVEQAGVGRDETYAPVVLPDHMTKGSIIAARIAAVRDGKLWLDAA</sequence>
<dbReference type="InterPro" id="IPR023404">
    <property type="entry name" value="rSAM_horseshoe"/>
</dbReference>
<dbReference type="RefSeq" id="WP_144068735.1">
    <property type="nucleotide sequence ID" value="NZ_CP041636.1"/>
</dbReference>
<dbReference type="InterPro" id="IPR013848">
    <property type="entry name" value="Methylthiotransferase_N"/>
</dbReference>
<keyword evidence="2" id="KW-0004">4Fe-4S</keyword>
<dbReference type="PROSITE" id="PS01278">
    <property type="entry name" value="MTTASE_RADICAL"/>
    <property type="match status" value="1"/>
</dbReference>
<reference evidence="10 11" key="1">
    <citation type="submission" date="2019-07" db="EMBL/GenBank/DDBJ databases">
        <title>Genome sequencing for Ferrovibrio sp. K5.</title>
        <authorList>
            <person name="Park S.-J."/>
        </authorList>
    </citation>
    <scope>NUCLEOTIDE SEQUENCE [LARGE SCALE GENOMIC DNA]</scope>
    <source>
        <strain evidence="10 11">K5</strain>
    </source>
</reference>
<evidence type="ECO:0000256" key="3">
    <source>
        <dbReference type="ARBA" id="ARBA00022679"/>
    </source>
</evidence>